<dbReference type="EMBL" id="KI517416">
    <property type="protein sequence ID" value="ESQ47256.1"/>
    <property type="molecule type" value="Genomic_DNA"/>
</dbReference>
<dbReference type="SUPFAM" id="SSF47113">
    <property type="entry name" value="Histone-fold"/>
    <property type="match status" value="1"/>
</dbReference>
<dbReference type="GO" id="GO:0005634">
    <property type="term" value="C:nucleus"/>
    <property type="evidence" value="ECO:0007669"/>
    <property type="project" value="UniProtKB-SubCell"/>
</dbReference>
<evidence type="ECO:0000313" key="4">
    <source>
        <dbReference type="Proteomes" id="UP000030689"/>
    </source>
</evidence>
<dbReference type="InterPro" id="IPR009072">
    <property type="entry name" value="Histone-fold"/>
</dbReference>
<dbReference type="AlphaFoldDB" id="V4NLG3"/>
<gene>
    <name evidence="3" type="ORF">EUTSA_v10028056mg</name>
</gene>
<dbReference type="GO" id="GO:0046982">
    <property type="term" value="F:protein heterodimerization activity"/>
    <property type="evidence" value="ECO:0007669"/>
    <property type="project" value="InterPro"/>
</dbReference>
<dbReference type="Gramene" id="ESQ47256">
    <property type="protein sequence ID" value="ESQ47256"/>
    <property type="gene ID" value="EUTSA_v10028056mg"/>
</dbReference>
<dbReference type="Proteomes" id="UP000030689">
    <property type="component" value="Unassembled WGS sequence"/>
</dbReference>
<dbReference type="KEGG" id="eus:EUTSA_v10028056mg"/>
<dbReference type="STRING" id="72664.V4NLG3"/>
<dbReference type="OMA" id="DRFINTE"/>
<keyword evidence="4" id="KW-1185">Reference proteome</keyword>
<keyword evidence="2" id="KW-0539">Nucleus</keyword>
<reference evidence="3 4" key="1">
    <citation type="journal article" date="2013" name="Front. Plant Sci.">
        <title>The Reference Genome of the Halophytic Plant Eutrema salsugineum.</title>
        <authorList>
            <person name="Yang R."/>
            <person name="Jarvis D.E."/>
            <person name="Chen H."/>
            <person name="Beilstein M.A."/>
            <person name="Grimwood J."/>
            <person name="Jenkins J."/>
            <person name="Shu S."/>
            <person name="Prochnik S."/>
            <person name="Xin M."/>
            <person name="Ma C."/>
            <person name="Schmutz J."/>
            <person name="Wing R.A."/>
            <person name="Mitchell-Olds T."/>
            <person name="Schumaker K.S."/>
            <person name="Wang X."/>
        </authorList>
    </citation>
    <scope>NUCLEOTIDE SEQUENCE [LARGE SCALE GENOMIC DNA]</scope>
</reference>
<sequence length="214" mass="24558">MKRPITTTSSPRDSSAEATLTRMDPVLHVTNEAWSFSPENRHRNALQQNMEIFWAWKREETENFTGFPVSCDRLPLARIKRVMKSDPQVKSVNFQTVSSEAPVIFAKAYTQLSSRQTIRTCDIADAVRNSELHDYLDGLVNFDKRSISHQAVPERALHQQMFSPANMNLSGTEAPTDMDQIQKDNLMADRFINTEEFELNHNLHVVFFELLSAQ</sequence>
<dbReference type="InterPro" id="IPR050568">
    <property type="entry name" value="Transcr_DNA_Rep_Reg"/>
</dbReference>
<protein>
    <recommendedName>
        <fullName evidence="5">Transcription factor CBF/NF-Y/archaeal histone domain-containing protein</fullName>
    </recommendedName>
</protein>
<comment type="subcellular location">
    <subcellularLocation>
        <location evidence="1">Nucleus</location>
    </subcellularLocation>
</comment>
<name>V4NLG3_EUTSA</name>
<evidence type="ECO:0000313" key="3">
    <source>
        <dbReference type="EMBL" id="ESQ47256.1"/>
    </source>
</evidence>
<organism evidence="3 4">
    <name type="scientific">Eutrema salsugineum</name>
    <name type="common">Saltwater cress</name>
    <name type="synonym">Sisymbrium salsugineum</name>
    <dbReference type="NCBI Taxonomy" id="72664"/>
    <lineage>
        <taxon>Eukaryota</taxon>
        <taxon>Viridiplantae</taxon>
        <taxon>Streptophyta</taxon>
        <taxon>Embryophyta</taxon>
        <taxon>Tracheophyta</taxon>
        <taxon>Spermatophyta</taxon>
        <taxon>Magnoliopsida</taxon>
        <taxon>eudicotyledons</taxon>
        <taxon>Gunneridae</taxon>
        <taxon>Pentapetalae</taxon>
        <taxon>rosids</taxon>
        <taxon>malvids</taxon>
        <taxon>Brassicales</taxon>
        <taxon>Brassicaceae</taxon>
        <taxon>Eutremeae</taxon>
        <taxon>Eutrema</taxon>
    </lineage>
</organism>
<evidence type="ECO:0000256" key="2">
    <source>
        <dbReference type="ARBA" id="ARBA00023242"/>
    </source>
</evidence>
<dbReference type="PANTHER" id="PTHR10252">
    <property type="entry name" value="HISTONE-LIKE TRANSCRIPTION FACTOR CCAAT-RELATED"/>
    <property type="match status" value="1"/>
</dbReference>
<accession>V4NLG3</accession>
<evidence type="ECO:0000256" key="1">
    <source>
        <dbReference type="ARBA" id="ARBA00004123"/>
    </source>
</evidence>
<proteinExistence type="predicted"/>
<dbReference type="Gene3D" id="1.10.20.10">
    <property type="entry name" value="Histone, subunit A"/>
    <property type="match status" value="1"/>
</dbReference>
<evidence type="ECO:0008006" key="5">
    <source>
        <dbReference type="Google" id="ProtNLM"/>
    </source>
</evidence>
<dbReference type="eggNOG" id="KOG1657">
    <property type="taxonomic scope" value="Eukaryota"/>
</dbReference>